<gene>
    <name evidence="1" type="ORF">FNL39_102444</name>
</gene>
<evidence type="ECO:0000313" key="2">
    <source>
        <dbReference type="Proteomes" id="UP000798951"/>
    </source>
</evidence>
<protein>
    <submittedName>
        <fullName evidence="1">Uncharacterized protein</fullName>
    </submittedName>
</protein>
<comment type="caution">
    <text evidence="1">The sequence shown here is derived from an EMBL/GenBank/DDBJ whole genome shotgun (WGS) entry which is preliminary data.</text>
</comment>
<dbReference type="EMBL" id="VMSD01000002">
    <property type="protein sequence ID" value="KAF0848296.1"/>
    <property type="molecule type" value="Genomic_DNA"/>
</dbReference>
<dbReference type="Proteomes" id="UP000798951">
    <property type="component" value="Unassembled WGS sequence"/>
</dbReference>
<accession>A0ABQ6YS92</accession>
<organism evidence="1 2">
    <name type="scientific">Nocardia caishijiensis</name>
    <dbReference type="NCBI Taxonomy" id="184756"/>
    <lineage>
        <taxon>Bacteria</taxon>
        <taxon>Bacillati</taxon>
        <taxon>Actinomycetota</taxon>
        <taxon>Actinomycetes</taxon>
        <taxon>Mycobacteriales</taxon>
        <taxon>Nocardiaceae</taxon>
        <taxon>Nocardia</taxon>
    </lineage>
</organism>
<dbReference type="RefSeq" id="WP_067982081.1">
    <property type="nucleotide sequence ID" value="NZ_VMSD01000002.1"/>
</dbReference>
<evidence type="ECO:0000313" key="1">
    <source>
        <dbReference type="EMBL" id="KAF0848296.1"/>
    </source>
</evidence>
<sequence length="316" mass="36096">MDSDDLRFITQRDQAMSEHLADFVERHGLSSDRSQWPEDLEAEFFVQRTELESTWYRKADIRAERRRAFTEPPRVAPVFDGREESGRPSHRRPLAKKLQQPLLNYLESAPIIWSEPGFGEDEFAPGEFDVPLNYRTDGAWIWADAVPHYFRKHGFPPARELKRHIIDNEFPSITVDDERRSHAREVVANLRTSEVGVPRLAHVYDGRDADGRPVADRPPVPNEILTPLLTYLESAPIILSARGFDADEFAPGDHDVPLNFHTDGTWIWAGAVPHYLRKHGIPPELALIRHVIDHGFRVAEVDDETTQRALAVITGP</sequence>
<name>A0ABQ6YS92_9NOCA</name>
<reference evidence="1 2" key="1">
    <citation type="submission" date="2019-07" db="EMBL/GenBank/DDBJ databases">
        <title>Genomic Encyclopedia of Type Strains, Phase IV (KMG-IV): sequencing the most valuable type-strain genomes for metagenomic binning, comparative biology and taxonomic classification.</title>
        <authorList>
            <person name="Goeker M."/>
        </authorList>
    </citation>
    <scope>NUCLEOTIDE SEQUENCE [LARGE SCALE GENOMIC DNA]</scope>
    <source>
        <strain evidence="1 2">DSM 44831</strain>
    </source>
</reference>
<keyword evidence="2" id="KW-1185">Reference proteome</keyword>
<proteinExistence type="predicted"/>